<feature type="compositionally biased region" description="Basic and acidic residues" evidence="3">
    <location>
        <begin position="292"/>
        <end position="309"/>
    </location>
</feature>
<feature type="region of interest" description="Disordered" evidence="3">
    <location>
        <begin position="292"/>
        <end position="329"/>
    </location>
</feature>
<protein>
    <submittedName>
        <fullName evidence="4">p37 protein</fullName>
    </submittedName>
</protein>
<feature type="compositionally biased region" description="Polar residues" evidence="3">
    <location>
        <begin position="312"/>
        <end position="329"/>
    </location>
</feature>
<reference evidence="4" key="1">
    <citation type="submission" date="2014-05" db="EMBL/GenBank/DDBJ databases">
        <title>Complete nucleotide sequence of RNA2 of a Nagano isolate of Chinese wheat mosaic virus.</title>
        <authorList>
            <person name="Shirako Y."/>
            <person name="Maejima H."/>
        </authorList>
    </citation>
    <scope>NUCLEOTIDE SEQUENCE</scope>
    <source>
        <strain evidence="4">Nagano-A</strain>
    </source>
</reference>
<dbReference type="GO" id="GO:0046740">
    <property type="term" value="P:transport of virus in host, cell to cell"/>
    <property type="evidence" value="ECO:0007669"/>
    <property type="project" value="UniProtKB-KW"/>
</dbReference>
<keyword evidence="1" id="KW-0813">Transport</keyword>
<proteinExistence type="predicted"/>
<evidence type="ECO:0000313" key="4">
    <source>
        <dbReference type="EMBL" id="BAP90387.1"/>
    </source>
</evidence>
<keyword evidence="2" id="KW-0916">Viral movement protein</keyword>
<evidence type="ECO:0000256" key="2">
    <source>
        <dbReference type="ARBA" id="ARBA00023031"/>
    </source>
</evidence>
<gene>
    <name evidence="4" type="primary">p37</name>
</gene>
<name>A0A0A1HAP4_9VIRU</name>
<organism evidence="4">
    <name type="scientific">Chinese wheat mosaic virus</name>
    <dbReference type="NCBI Taxonomy" id="83544"/>
    <lineage>
        <taxon>Viruses</taxon>
        <taxon>Riboviria</taxon>
        <taxon>Orthornavirae</taxon>
        <taxon>Kitrinoviricota</taxon>
        <taxon>Alsuviricetes</taxon>
        <taxon>Martellivirales</taxon>
        <taxon>Virgaviridae</taxon>
        <taxon>Furovirus</taxon>
        <taxon>Furovirus chinense</taxon>
    </lineage>
</organism>
<dbReference type="EMBL" id="AB935553">
    <property type="protein sequence ID" value="BAP90387.1"/>
    <property type="molecule type" value="Genomic_RNA"/>
</dbReference>
<evidence type="ECO:0000256" key="1">
    <source>
        <dbReference type="ARBA" id="ARBA00022448"/>
    </source>
</evidence>
<sequence length="329" mass="37381">MTSKDVKGESYESVYNKMLDMQTEAVGANELRLNRQRSFNVENRYVEKALIQPGIVTKMADAWTSFTKTNKEEGTPYNLSFSCVLINVIPTVPKGYAGTVEVSLLDSGLSPLENIIPDQTQMMELGAGPHVMCFFMHYSIPLNDKDRSIKLAFKIDAEMANKGMSVMNVYTYWTQRQGAQSSYSEPQRSTCSKLLLGYDKSLKMKTRGDVRRFVGRSLTLHNLEQSVPQMLPANINVLKENVPLYRKESIMDLTKEEREKNAKLEELRKTRAIQTERNVEEMKKRQTELLKEARRKTAEDSVAAADKRKYQIGSSSGQPDITFGSFNKV</sequence>
<dbReference type="InterPro" id="IPR000603">
    <property type="entry name" value="MPV"/>
</dbReference>
<evidence type="ECO:0000256" key="3">
    <source>
        <dbReference type="SAM" id="MobiDB-lite"/>
    </source>
</evidence>
<dbReference type="Pfam" id="PF00803">
    <property type="entry name" value="3A"/>
    <property type="match status" value="1"/>
</dbReference>
<accession>A0A0A1HAP4</accession>